<dbReference type="EMBL" id="BBMZ01000007">
    <property type="protein sequence ID" value="GAL57349.1"/>
    <property type="molecule type" value="Genomic_DNA"/>
</dbReference>
<dbReference type="InterPro" id="IPR016032">
    <property type="entry name" value="Sig_transdc_resp-reg_C-effctor"/>
</dbReference>
<dbReference type="Pfam" id="PF00486">
    <property type="entry name" value="Trans_reg_C"/>
    <property type="match status" value="1"/>
</dbReference>
<keyword evidence="4" id="KW-1185">Reference proteome</keyword>
<dbReference type="Proteomes" id="UP000029462">
    <property type="component" value="Unassembled WGS sequence"/>
</dbReference>
<dbReference type="GO" id="GO:0003677">
    <property type="term" value="F:DNA binding"/>
    <property type="evidence" value="ECO:0007669"/>
    <property type="project" value="UniProtKB-KW"/>
</dbReference>
<comment type="caution">
    <text evidence="3">The sequence shown here is derived from an EMBL/GenBank/DDBJ whole genome shotgun (WGS) entry which is preliminary data.</text>
</comment>
<dbReference type="RefSeq" id="WP_306302598.1">
    <property type="nucleotide sequence ID" value="NZ_BBMZ01000007.1"/>
</dbReference>
<dbReference type="SUPFAM" id="SSF46894">
    <property type="entry name" value="C-terminal effector domain of the bipartite response regulators"/>
    <property type="match status" value="1"/>
</dbReference>
<sequence>MSKDTMGYRLYGYVIGKEIHFEIENRRLYRLPQGSADKSFIFGSVLFNHTMLHLFVYLLQHGRHTTVPREELLRVVWEENDLVPSSQRLWQVLKNLNRRLSLLGLPDDFIANVRGSGYIINYVDITPIYYRVSELQRCPEIITES</sequence>
<evidence type="ECO:0000313" key="4">
    <source>
        <dbReference type="Proteomes" id="UP000029462"/>
    </source>
</evidence>
<dbReference type="InterPro" id="IPR001867">
    <property type="entry name" value="OmpR/PhoB-type_DNA-bd"/>
</dbReference>
<evidence type="ECO:0000256" key="1">
    <source>
        <dbReference type="ARBA" id="ARBA00023125"/>
    </source>
</evidence>
<dbReference type="eggNOG" id="COG0745">
    <property type="taxonomic scope" value="Bacteria"/>
</dbReference>
<keyword evidence="1" id="KW-0238">DNA-binding</keyword>
<evidence type="ECO:0000259" key="2">
    <source>
        <dbReference type="SMART" id="SM00862"/>
    </source>
</evidence>
<dbReference type="InterPro" id="IPR036388">
    <property type="entry name" value="WH-like_DNA-bd_sf"/>
</dbReference>
<dbReference type="GO" id="GO:0006355">
    <property type="term" value="P:regulation of DNA-templated transcription"/>
    <property type="evidence" value="ECO:0007669"/>
    <property type="project" value="InterPro"/>
</dbReference>
<dbReference type="AlphaFoldDB" id="A0A090V248"/>
<dbReference type="GO" id="GO:0000160">
    <property type="term" value="P:phosphorelay signal transduction system"/>
    <property type="evidence" value="ECO:0007669"/>
    <property type="project" value="InterPro"/>
</dbReference>
<reference evidence="3 4" key="1">
    <citation type="submission" date="2014-09" db="EMBL/GenBank/DDBJ databases">
        <title>Whole genome shotgun sequence of Escherichia vulneris NBRC 102420.</title>
        <authorList>
            <person name="Yoshida Y."/>
            <person name="Hosoyama A."/>
            <person name="Tsuchikane K."/>
            <person name="Ohji S."/>
            <person name="Ichikawa N."/>
            <person name="Kimura A."/>
            <person name="Yamazoe A."/>
            <person name="Ezaki T."/>
            <person name="Fujita N."/>
        </authorList>
    </citation>
    <scope>NUCLEOTIDE SEQUENCE [LARGE SCALE GENOMIC DNA]</scope>
    <source>
        <strain evidence="3 4">NBRC 102420</strain>
    </source>
</reference>
<evidence type="ECO:0000313" key="3">
    <source>
        <dbReference type="EMBL" id="GAL57349.1"/>
    </source>
</evidence>
<accession>A0A090V248</accession>
<dbReference type="SMART" id="SM00862">
    <property type="entry name" value="Trans_reg_C"/>
    <property type="match status" value="1"/>
</dbReference>
<name>A0A090V248_PSEVU</name>
<feature type="domain" description="OmpR/PhoB-type" evidence="2">
    <location>
        <begin position="43"/>
        <end position="120"/>
    </location>
</feature>
<gene>
    <name evidence="3" type="ORF">EV102420_07_01680</name>
</gene>
<organism evidence="3 4">
    <name type="scientific">Pseudescherichia vulneris NBRC 102420</name>
    <dbReference type="NCBI Taxonomy" id="1115515"/>
    <lineage>
        <taxon>Bacteria</taxon>
        <taxon>Pseudomonadati</taxon>
        <taxon>Pseudomonadota</taxon>
        <taxon>Gammaproteobacteria</taxon>
        <taxon>Enterobacterales</taxon>
        <taxon>Enterobacteriaceae</taxon>
        <taxon>Pseudescherichia</taxon>
    </lineage>
</organism>
<dbReference type="Gene3D" id="1.10.10.10">
    <property type="entry name" value="Winged helix-like DNA-binding domain superfamily/Winged helix DNA-binding domain"/>
    <property type="match status" value="1"/>
</dbReference>
<dbReference type="STRING" id="1115515.EV102420_07_01680"/>
<proteinExistence type="predicted"/>
<protein>
    <recommendedName>
        <fullName evidence="2">OmpR/PhoB-type domain-containing protein</fullName>
    </recommendedName>
</protein>